<accession>A0A5N5SW50</accession>
<dbReference type="PROSITE" id="PS51542">
    <property type="entry name" value="FYRN"/>
    <property type="match status" value="1"/>
</dbReference>
<feature type="compositionally biased region" description="Low complexity" evidence="3">
    <location>
        <begin position="85"/>
        <end position="100"/>
    </location>
</feature>
<organism evidence="4 5">
    <name type="scientific">Armadillidium nasatum</name>
    <dbReference type="NCBI Taxonomy" id="96803"/>
    <lineage>
        <taxon>Eukaryota</taxon>
        <taxon>Metazoa</taxon>
        <taxon>Ecdysozoa</taxon>
        <taxon>Arthropoda</taxon>
        <taxon>Crustacea</taxon>
        <taxon>Multicrustacea</taxon>
        <taxon>Malacostraca</taxon>
        <taxon>Eumalacostraca</taxon>
        <taxon>Peracarida</taxon>
        <taxon>Isopoda</taxon>
        <taxon>Oniscidea</taxon>
        <taxon>Crinocheta</taxon>
        <taxon>Armadillidiidae</taxon>
        <taxon>Armadillidium</taxon>
    </lineage>
</organism>
<dbReference type="EMBL" id="SEYY01019469">
    <property type="protein sequence ID" value="KAB7498217.1"/>
    <property type="molecule type" value="Genomic_DNA"/>
</dbReference>
<dbReference type="InterPro" id="IPR040092">
    <property type="entry name" value="TBRG1"/>
</dbReference>
<evidence type="ECO:0000313" key="5">
    <source>
        <dbReference type="Proteomes" id="UP000326759"/>
    </source>
</evidence>
<dbReference type="OrthoDB" id="285793at2759"/>
<dbReference type="Gene3D" id="3.30.160.360">
    <property type="match status" value="1"/>
</dbReference>
<feature type="compositionally biased region" description="Basic residues" evidence="3">
    <location>
        <begin position="101"/>
        <end position="113"/>
    </location>
</feature>
<feature type="region of interest" description="Disordered" evidence="3">
    <location>
        <begin position="83"/>
        <end position="113"/>
    </location>
</feature>
<evidence type="ECO:0000256" key="3">
    <source>
        <dbReference type="SAM" id="MobiDB-lite"/>
    </source>
</evidence>
<keyword evidence="2" id="KW-0539">Nucleus</keyword>
<dbReference type="Pfam" id="PF05964">
    <property type="entry name" value="FYRN"/>
    <property type="match status" value="1"/>
</dbReference>
<dbReference type="PANTHER" id="PTHR22715:SF0">
    <property type="entry name" value="TRANSFORMING GROWTH FACTOR BETA REGULATOR 1"/>
    <property type="match status" value="1"/>
</dbReference>
<dbReference type="PANTHER" id="PTHR22715">
    <property type="entry name" value="TRANSFORMING GROWTH FACTOR BETA REGULATED GENE 1"/>
    <property type="match status" value="1"/>
</dbReference>
<feature type="region of interest" description="Disordered" evidence="3">
    <location>
        <begin position="1"/>
        <end position="20"/>
    </location>
</feature>
<name>A0A5N5SW50_9CRUS</name>
<comment type="caution">
    <text evidence="4">The sequence shown here is derived from an EMBL/GenBank/DDBJ whole genome shotgun (WGS) entry which is preliminary data.</text>
</comment>
<dbReference type="InterPro" id="IPR003888">
    <property type="entry name" value="FYrich_N"/>
</dbReference>
<dbReference type="PROSITE" id="PS51543">
    <property type="entry name" value="FYRC"/>
    <property type="match status" value="1"/>
</dbReference>
<dbReference type="InterPro" id="IPR003889">
    <property type="entry name" value="FYrich_C"/>
</dbReference>
<gene>
    <name evidence="4" type="primary">TBRG1</name>
    <name evidence="4" type="ORF">Anas_02535</name>
</gene>
<keyword evidence="5" id="KW-1185">Reference proteome</keyword>
<evidence type="ECO:0000256" key="1">
    <source>
        <dbReference type="ARBA" id="ARBA00004123"/>
    </source>
</evidence>
<comment type="subcellular location">
    <subcellularLocation>
        <location evidence="1">Nucleus</location>
    </subcellularLocation>
</comment>
<dbReference type="Proteomes" id="UP000326759">
    <property type="component" value="Unassembled WGS sequence"/>
</dbReference>
<dbReference type="AlphaFoldDB" id="A0A5N5SW50"/>
<protein>
    <submittedName>
        <fullName evidence="4">Transforming growth factor beta regulator 1</fullName>
    </submittedName>
</protein>
<dbReference type="GO" id="GO:0051726">
    <property type="term" value="P:regulation of cell cycle"/>
    <property type="evidence" value="ECO:0007669"/>
    <property type="project" value="TreeGrafter"/>
</dbReference>
<dbReference type="SMART" id="SM00541">
    <property type="entry name" value="FYRN"/>
    <property type="match status" value="1"/>
</dbReference>
<reference evidence="4 5" key="1">
    <citation type="journal article" date="2019" name="PLoS Biol.">
        <title>Sex chromosomes control vertical transmission of feminizing Wolbachia symbionts in an isopod.</title>
        <authorList>
            <person name="Becking T."/>
            <person name="Chebbi M.A."/>
            <person name="Giraud I."/>
            <person name="Moumen B."/>
            <person name="Laverre T."/>
            <person name="Caubet Y."/>
            <person name="Peccoud J."/>
            <person name="Gilbert C."/>
            <person name="Cordaux R."/>
        </authorList>
    </citation>
    <scope>NUCLEOTIDE SEQUENCE [LARGE SCALE GENOMIC DNA]</scope>
    <source>
        <strain evidence="4">ANa2</strain>
        <tissue evidence="4">Whole body excluding digestive tract and cuticle</tissue>
    </source>
</reference>
<evidence type="ECO:0000313" key="4">
    <source>
        <dbReference type="EMBL" id="KAB7498217.1"/>
    </source>
</evidence>
<dbReference type="Pfam" id="PF05965">
    <property type="entry name" value="FYRC"/>
    <property type="match status" value="1"/>
</dbReference>
<dbReference type="SMART" id="SM00542">
    <property type="entry name" value="FYRC"/>
    <property type="match status" value="1"/>
</dbReference>
<evidence type="ECO:0000256" key="2">
    <source>
        <dbReference type="ARBA" id="ARBA00023242"/>
    </source>
</evidence>
<proteinExistence type="predicted"/>
<sequence>MDDLEKLSKNNETYSAQKRKHLVSSLGQERGVKSRGVCLPAAIADGLARHHAHEQLIYKQKLRKLKKFIRNIVLMLPDFDEGDKSNCSSNNNNNNGSNPRSKSRWKKGAKVKRKCPPIPLDSSGRPIFPLHLGRLTIHSLGDIVGDKEGYHTESMIYPVGFCSSRMYASLKNPQNQSLYTCTIKEGSNKPRFDIICDEDEVAFYGNSPSDCHSQILQKINMILGIDLLPTSLGSTEAEERGLRFFGLSHPSVHNMIQACPGARKCGKYKWIQFEVCRSEAEAEGVLEPDREASICHETLLRNIRFASSHMGGGS</sequence>
<dbReference type="GO" id="GO:0005634">
    <property type="term" value="C:nucleus"/>
    <property type="evidence" value="ECO:0007669"/>
    <property type="project" value="UniProtKB-SubCell"/>
</dbReference>